<feature type="domain" description="ResB-like" evidence="8">
    <location>
        <begin position="359"/>
        <end position="426"/>
    </location>
</feature>
<name>A0A342RZA9_9FLOR</name>
<gene>
    <name evidence="6 9" type="primary">ccs1</name>
    <name evidence="6" type="synonym">ccsB</name>
</gene>
<organism evidence="9">
    <name type="scientific">Mastocarpus papillatus</name>
    <dbReference type="NCBI Taxonomy" id="31436"/>
    <lineage>
        <taxon>Eukaryota</taxon>
        <taxon>Rhodophyta</taxon>
        <taxon>Florideophyceae</taxon>
        <taxon>Rhodymeniophycidae</taxon>
        <taxon>Gigartinales</taxon>
        <taxon>Phyllophoraceae</taxon>
        <taxon>Mastocarpus</taxon>
    </lineage>
</organism>
<reference evidence="9" key="1">
    <citation type="journal article" date="2016" name="Mitochondrial DNA Part B Resour">
        <title>Organellar genome analysis of the heteromorphic red alga Mastocarpus papillatus (Phyllophoraceae, Rhodophyta).</title>
        <authorList>
            <person name="Hughey J.R."/>
            <person name="Mumford T.F."/>
            <person name="Navarrete-Fernandez T.M."/>
            <person name="Huber S.R."/>
            <person name="Freese J.M."/>
            <person name="Murray E.M.C."/>
            <person name="Sissini M.N."/>
            <person name="Gentilhomme A."/>
        </authorList>
    </citation>
    <scope>NUCLEOTIDE SEQUENCE</scope>
</reference>
<dbReference type="PANTHER" id="PTHR31566">
    <property type="entry name" value="CYTOCHROME C BIOGENESIS PROTEIN CCS1, CHLOROPLASTIC"/>
    <property type="match status" value="1"/>
</dbReference>
<dbReference type="GO" id="GO:0042651">
    <property type="term" value="C:thylakoid membrane"/>
    <property type="evidence" value="ECO:0007669"/>
    <property type="project" value="UniProtKB-UniRule"/>
</dbReference>
<keyword evidence="9" id="KW-0934">Plastid</keyword>
<feature type="domain" description="ResB-like" evidence="8">
    <location>
        <begin position="21"/>
        <end position="291"/>
    </location>
</feature>
<dbReference type="GeneID" id="29072013"/>
<dbReference type="InterPro" id="IPR007816">
    <property type="entry name" value="ResB-like_domain"/>
</dbReference>
<dbReference type="EMBL" id="KX525588">
    <property type="protein sequence ID" value="AOL58055.1"/>
    <property type="molecule type" value="Genomic_DNA"/>
</dbReference>
<evidence type="ECO:0000256" key="7">
    <source>
        <dbReference type="SAM" id="Phobius"/>
    </source>
</evidence>
<dbReference type="HAMAP" id="MF_01392">
    <property type="entry name" value="CytC_Ccs1"/>
    <property type="match status" value="1"/>
</dbReference>
<dbReference type="GO" id="GO:0017004">
    <property type="term" value="P:cytochrome complex assembly"/>
    <property type="evidence" value="ECO:0007669"/>
    <property type="project" value="UniProtKB-UniRule"/>
</dbReference>
<evidence type="ECO:0000256" key="2">
    <source>
        <dbReference type="ARBA" id="ARBA00022692"/>
    </source>
</evidence>
<comment type="subunit">
    <text evidence="6">May interact with CcsA.</text>
</comment>
<protein>
    <recommendedName>
        <fullName evidence="6">Cytochrome c biogenesis protein CcsB</fullName>
    </recommendedName>
</protein>
<evidence type="ECO:0000256" key="4">
    <source>
        <dbReference type="ARBA" id="ARBA00022989"/>
    </source>
</evidence>
<comment type="subcellular location">
    <subcellularLocation>
        <location evidence="6">Cellular thylakoid membrane</location>
        <topology evidence="6">Multi-pass membrane protein</topology>
    </subcellularLocation>
    <subcellularLocation>
        <location evidence="1">Membrane</location>
        <topology evidence="1">Multi-pass membrane protein</topology>
    </subcellularLocation>
</comment>
<accession>A0A342RZA9</accession>
<comment type="similarity">
    <text evidence="6">Belongs to the Ccs1/CcsB family.</text>
</comment>
<sequence length="450" mass="52152">MKYINKKNIKWYITKLLSNLNLSIIMLLFIAAISMIGTVIVQDQSINYYQLHYPISHHIIQPINWKVIIDLGLDHIYATWWFILILILFFCSLITCTFSRQLPALRNARNWKFMPETNKAKYCTSVNLFKIESLTNIISSLNSKYYYVFHKKNRIYSYKGLVGRIAPVFVHISIILTLTGSMAGFFGGFTTQQMIPSGELFHIQNIIKSGLQSSLPKDLLGRVENFYIEYNQDNSIKQFYSDILLLNHNGRDIIRKKIYVNSPLIFNNITLYQTDWQIDSLRIKIDSNTIEQKLKKTKLGNTYIWICNLPLNNIEQIFFIITSLNDKILIYNSSGNLITSINLHKTIKINSKNITIEEIMTSTGLQIKTDPGLPIVYIGFLILMISVVVSYLSYSQIWISCVSKKKQSLSITGITNRAKLSFEEDFICIQKAYSTFSLAVYKYLYDKIHF</sequence>
<evidence type="ECO:0000256" key="1">
    <source>
        <dbReference type="ARBA" id="ARBA00004141"/>
    </source>
</evidence>
<dbReference type="PANTHER" id="PTHR31566:SF0">
    <property type="entry name" value="CYTOCHROME C BIOGENESIS PROTEIN CCS1, CHLOROPLASTIC"/>
    <property type="match status" value="1"/>
</dbReference>
<evidence type="ECO:0000256" key="5">
    <source>
        <dbReference type="ARBA" id="ARBA00023136"/>
    </source>
</evidence>
<geneLocation type="plastid" evidence="9"/>
<keyword evidence="4 6" id="KW-1133">Transmembrane helix</keyword>
<dbReference type="InterPro" id="IPR023494">
    <property type="entry name" value="Cyt_c_bgen_Ccs1/CcsB/ResB"/>
</dbReference>
<dbReference type="Pfam" id="PF05140">
    <property type="entry name" value="ResB"/>
    <property type="match status" value="2"/>
</dbReference>
<proteinExistence type="inferred from homology"/>
<dbReference type="RefSeq" id="YP_009295571.1">
    <property type="nucleotide sequence ID" value="NC_031167.1"/>
</dbReference>
<keyword evidence="5 6" id="KW-0472">Membrane</keyword>
<keyword evidence="6" id="KW-0793">Thylakoid</keyword>
<evidence type="ECO:0000256" key="6">
    <source>
        <dbReference type="HAMAP-Rule" id="MF_01392"/>
    </source>
</evidence>
<comment type="function">
    <text evidence="6">Required during biogenesis of c-type cytochromes (cytochrome c6 and cytochrome f) at the step of heme attachment.</text>
</comment>
<evidence type="ECO:0000313" key="9">
    <source>
        <dbReference type="EMBL" id="AOL58055.1"/>
    </source>
</evidence>
<evidence type="ECO:0000256" key="3">
    <source>
        <dbReference type="ARBA" id="ARBA00022748"/>
    </source>
</evidence>
<feature type="transmembrane region" description="Helical" evidence="7">
    <location>
        <begin position="80"/>
        <end position="99"/>
    </location>
</feature>
<feature type="transmembrane region" description="Helical" evidence="7">
    <location>
        <begin position="161"/>
        <end position="186"/>
    </location>
</feature>
<keyword evidence="2 6" id="KW-0812">Transmembrane</keyword>
<evidence type="ECO:0000259" key="8">
    <source>
        <dbReference type="Pfam" id="PF05140"/>
    </source>
</evidence>
<dbReference type="AlphaFoldDB" id="A0A342RZA9"/>
<feature type="transmembrane region" description="Helical" evidence="7">
    <location>
        <begin position="20"/>
        <end position="41"/>
    </location>
</feature>
<keyword evidence="3 6" id="KW-0201">Cytochrome c-type biogenesis</keyword>
<feature type="transmembrane region" description="Helical" evidence="7">
    <location>
        <begin position="375"/>
        <end position="394"/>
    </location>
</feature>